<gene>
    <name evidence="3" type="ORF">Lqui_2595</name>
</gene>
<dbReference type="AlphaFoldDB" id="A0A0W0XNB0"/>
<reference evidence="3 4" key="1">
    <citation type="submission" date="2015-11" db="EMBL/GenBank/DDBJ databases">
        <title>Genomic analysis of 38 Legionella species identifies large and diverse effector repertoires.</title>
        <authorList>
            <person name="Burstein D."/>
            <person name="Amaro F."/>
            <person name="Zusman T."/>
            <person name="Lifshitz Z."/>
            <person name="Cohen O."/>
            <person name="Gilbert J.A."/>
            <person name="Pupko T."/>
            <person name="Shuman H.A."/>
            <person name="Segal G."/>
        </authorList>
    </citation>
    <scope>NUCLEOTIDE SEQUENCE [LARGE SCALE GENOMIC DNA]</scope>
    <source>
        <strain evidence="3 4">CDC#1442-AUS-E</strain>
    </source>
</reference>
<protein>
    <submittedName>
        <fullName evidence="3">Uncharacterized protein</fullName>
    </submittedName>
</protein>
<name>A0A0W0XNB0_9GAMM</name>
<dbReference type="PATRIC" id="fig|45073.5.peg.2758"/>
<keyword evidence="4" id="KW-1185">Reference proteome</keyword>
<organism evidence="3 4">
    <name type="scientific">Legionella quinlivanii</name>
    <dbReference type="NCBI Taxonomy" id="45073"/>
    <lineage>
        <taxon>Bacteria</taxon>
        <taxon>Pseudomonadati</taxon>
        <taxon>Pseudomonadota</taxon>
        <taxon>Gammaproteobacteria</taxon>
        <taxon>Legionellales</taxon>
        <taxon>Legionellaceae</taxon>
        <taxon>Legionella</taxon>
    </lineage>
</organism>
<feature type="compositionally biased region" description="Basic and acidic residues" evidence="2">
    <location>
        <begin position="955"/>
        <end position="966"/>
    </location>
</feature>
<dbReference type="Proteomes" id="UP000054618">
    <property type="component" value="Unassembled WGS sequence"/>
</dbReference>
<feature type="coiled-coil region" evidence="1">
    <location>
        <begin position="130"/>
        <end position="157"/>
    </location>
</feature>
<comment type="caution">
    <text evidence="3">The sequence shown here is derived from an EMBL/GenBank/DDBJ whole genome shotgun (WGS) entry which is preliminary data.</text>
</comment>
<dbReference type="STRING" id="45073.Lqui_2595"/>
<feature type="region of interest" description="Disordered" evidence="2">
    <location>
        <begin position="940"/>
        <end position="1018"/>
    </location>
</feature>
<dbReference type="RefSeq" id="WP_058508665.1">
    <property type="nucleotide sequence ID" value="NZ_CAAAIK010000012.1"/>
</dbReference>
<keyword evidence="1" id="KW-0175">Coiled coil</keyword>
<dbReference type="OrthoDB" id="5650240at2"/>
<evidence type="ECO:0000313" key="4">
    <source>
        <dbReference type="Proteomes" id="UP000054618"/>
    </source>
</evidence>
<dbReference type="EMBL" id="LNYS01000024">
    <property type="protein sequence ID" value="KTD46105.1"/>
    <property type="molecule type" value="Genomic_DNA"/>
</dbReference>
<proteinExistence type="predicted"/>
<sequence>MKAKTEKKDIQRNPDRLAKKLIPFISHNLDSILLEAKKEYLAKGKLKDRERDFDKAIAEAAVFNDVNSYLENFYKFIGTGSWEKNSANTRLLIAAVRCYMAKNDEYQEVTNDNLRDYVIVPLRKGLNEYIEGVTEIKKAAEQKAVAARKELDKKKEITSSQVPDVMVFWDTDKKTEDILVKAREYQLKNPGHHLFVIKPDPTWQLFWMDLQGTLNFLPITKDFSDILNSLKGRIPERGDAYNKINAFCKQSLDESINIYLFKEQAEAKEFASKHPDKHSFCLKRLAQATPAKNYTLGVQSADLKPEYRCLYLKKADNDTINYTVSRKNSECCLILQSSRPTPEDSAYENLNFAYILTSDNRLFYLQRQADGKLEIKRLEFVKNGLDRLKSELMIKGNALSRINLEPKEKTRVLLDELRRTEKDILESVTNFIPEVPMMKGVITRKDFNSDDNWELLLAALEQDSLLQDPQKEILTNLLEFTAVKKRHTVLIPAKWQLSSYDNQGRVSYRALTNEMLREITGPRVAEIPPANTSKFYHLKMAVNRLVQEQLEKINLQINPDLTDTKNLSTTYVFHNGIPLYFFPDETPITEQFLQRLHTACIITGSGKLLYHRRGESLQEYTAAPTLIEALNPGDSSTFKKGLLIAKLSSNQLQTIGNTIGKTLVSEAAIDWYDTLALEPHSIPLAQHPLLEDCLKKESNSSASDPQKIKVFLQAVTIRRLVEASKSKTVQSILENQIRNLRHSPEALKGVVNPTIESVVVDSKTDKSRKVANAAKTSSCKLMDQFIGIENKIYMEFPMCSFVLSKADWKLFYFDTFNRCFPVDWTTYPDIKEMIESWQTSDHGVTKEEQDNFELLLAKVSVKRALKREDYLEVERWFLNKSKQAGTSAEIKQETATSEEVYQSETATLAPPPLLSKKLDPALISKINLGLFRTEQAASSLTFEKATETSETITFSKEDTSKSDEATKLVLPPPPPPPPPGKLKSARLSQLNFLLSKGEKASGSEDENADNNSKIERSC</sequence>
<evidence type="ECO:0000256" key="2">
    <source>
        <dbReference type="SAM" id="MobiDB-lite"/>
    </source>
</evidence>
<accession>A0A0W0XNB0</accession>
<evidence type="ECO:0000313" key="3">
    <source>
        <dbReference type="EMBL" id="KTD46105.1"/>
    </source>
</evidence>
<evidence type="ECO:0000256" key="1">
    <source>
        <dbReference type="SAM" id="Coils"/>
    </source>
</evidence>
<feature type="compositionally biased region" description="Pro residues" evidence="2">
    <location>
        <begin position="970"/>
        <end position="980"/>
    </location>
</feature>